<dbReference type="EMBL" id="JAGGKN010000007">
    <property type="protein sequence ID" value="MBP1953026.1"/>
    <property type="molecule type" value="Genomic_DNA"/>
</dbReference>
<gene>
    <name evidence="1" type="ORF">J2Z27_002107</name>
</gene>
<name>A0ABS4HQ13_9STAP</name>
<reference evidence="1 2" key="1">
    <citation type="submission" date="2021-03" db="EMBL/GenBank/DDBJ databases">
        <title>Genomic Encyclopedia of Type Strains, Phase IV (KMG-IV): sequencing the most valuable type-strain genomes for metagenomic binning, comparative biology and taxonomic classification.</title>
        <authorList>
            <person name="Goeker M."/>
        </authorList>
    </citation>
    <scope>NUCLEOTIDE SEQUENCE [LARGE SCALE GENOMIC DNA]</scope>
    <source>
        <strain evidence="1 2">DSM 22420</strain>
    </source>
</reference>
<evidence type="ECO:0000313" key="1">
    <source>
        <dbReference type="EMBL" id="MBP1953026.1"/>
    </source>
</evidence>
<dbReference type="RefSeq" id="WP_186089616.1">
    <property type="nucleotide sequence ID" value="NZ_CAJEWC010000003.1"/>
</dbReference>
<evidence type="ECO:0000313" key="2">
    <source>
        <dbReference type="Proteomes" id="UP001519348"/>
    </source>
</evidence>
<accession>A0ABS4HQ13</accession>
<dbReference type="Proteomes" id="UP001519348">
    <property type="component" value="Unassembled WGS sequence"/>
</dbReference>
<comment type="caution">
    <text evidence="1">The sequence shown here is derived from an EMBL/GenBank/DDBJ whole genome shotgun (WGS) entry which is preliminary data.</text>
</comment>
<organism evidence="1 2">
    <name type="scientific">Jeotgalicoccus aerolatus</name>
    <dbReference type="NCBI Taxonomy" id="709510"/>
    <lineage>
        <taxon>Bacteria</taxon>
        <taxon>Bacillati</taxon>
        <taxon>Bacillota</taxon>
        <taxon>Bacilli</taxon>
        <taxon>Bacillales</taxon>
        <taxon>Staphylococcaceae</taxon>
        <taxon>Jeotgalicoccus</taxon>
    </lineage>
</organism>
<keyword evidence="2" id="KW-1185">Reference proteome</keyword>
<sequence>MDDIKSVNIIKTPYDLDGREIVCYPNLILYAKIKVPRMFMKPRIIYSAITVDLVRGEAALSNMFPEYEPLNIDSSALIKSAISIEKSVAKTEKLLIKWARHKYKIYKVPEIEILKQEKVYKAFFYTEFKDQKLLVDSVKGVETSAM</sequence>
<protein>
    <submittedName>
        <fullName evidence="1">Uncharacterized protein</fullName>
    </submittedName>
</protein>
<proteinExistence type="predicted"/>